<dbReference type="Pfam" id="PF00005">
    <property type="entry name" value="ABC_tran"/>
    <property type="match status" value="2"/>
</dbReference>
<dbReference type="PANTHER" id="PTHR43875">
    <property type="entry name" value="MALTODEXTRIN IMPORT ATP-BINDING PROTEIN MSMX"/>
    <property type="match status" value="1"/>
</dbReference>
<dbReference type="EMBL" id="CP034841">
    <property type="protein sequence ID" value="QBF34659.1"/>
    <property type="molecule type" value="Genomic_DNA"/>
</dbReference>
<evidence type="ECO:0000256" key="1">
    <source>
        <dbReference type="ARBA" id="ARBA00022448"/>
    </source>
</evidence>
<dbReference type="InterPro" id="IPR003593">
    <property type="entry name" value="AAA+_ATPase"/>
</dbReference>
<dbReference type="GO" id="GO:0005524">
    <property type="term" value="F:ATP binding"/>
    <property type="evidence" value="ECO:0007669"/>
    <property type="project" value="UniProtKB-KW"/>
</dbReference>
<dbReference type="PANTHER" id="PTHR43875:SF1">
    <property type="entry name" value="OSMOPROTECTIVE COMPOUNDS UPTAKE ATP-BINDING PROTEIN GGTA"/>
    <property type="match status" value="1"/>
</dbReference>
<dbReference type="AlphaFoldDB" id="A0A4P6MRH4"/>
<dbReference type="SUPFAM" id="SSF50331">
    <property type="entry name" value="MOP-like"/>
    <property type="match status" value="1"/>
</dbReference>
<dbReference type="InterPro" id="IPR027417">
    <property type="entry name" value="P-loop_NTPase"/>
</dbReference>
<feature type="domain" description="ABC transporter" evidence="4">
    <location>
        <begin position="43"/>
        <end position="583"/>
    </location>
</feature>
<evidence type="ECO:0000313" key="5">
    <source>
        <dbReference type="EMBL" id="QBF34659.1"/>
    </source>
</evidence>
<accession>A0A4P6MRH4</accession>
<dbReference type="Gene3D" id="3.40.50.300">
    <property type="entry name" value="P-loop containing nucleotide triphosphate hydrolases"/>
    <property type="match status" value="2"/>
</dbReference>
<dbReference type="Pfam" id="PF08402">
    <property type="entry name" value="TOBE_2"/>
    <property type="match status" value="1"/>
</dbReference>
<evidence type="ECO:0000256" key="3">
    <source>
        <dbReference type="ARBA" id="ARBA00022840"/>
    </source>
</evidence>
<protein>
    <submittedName>
        <fullName evidence="5">ATP-binding cassette domain-containing protein</fullName>
    </submittedName>
</protein>
<dbReference type="InterPro" id="IPR013611">
    <property type="entry name" value="Transp-assoc_OB_typ2"/>
</dbReference>
<dbReference type="KEGG" id="mphi:EG856_01845"/>
<organism evidence="5 6">
    <name type="scientific">Mycoplasmopsis phocirhinis</name>
    <dbReference type="NCBI Taxonomy" id="142650"/>
    <lineage>
        <taxon>Bacteria</taxon>
        <taxon>Bacillati</taxon>
        <taxon>Mycoplasmatota</taxon>
        <taxon>Mycoplasmoidales</taxon>
        <taxon>Metamycoplasmataceae</taxon>
        <taxon>Mycoplasmopsis</taxon>
    </lineage>
</organism>
<keyword evidence="6" id="KW-1185">Reference proteome</keyword>
<evidence type="ECO:0000313" key="6">
    <source>
        <dbReference type="Proteomes" id="UP000289326"/>
    </source>
</evidence>
<dbReference type="InterPro" id="IPR047641">
    <property type="entry name" value="ABC_transpr_MalK/UgpC-like"/>
</dbReference>
<keyword evidence="2" id="KW-0547">Nucleotide-binding</keyword>
<dbReference type="SUPFAM" id="SSF52540">
    <property type="entry name" value="P-loop containing nucleoside triphosphate hydrolases"/>
    <property type="match status" value="1"/>
</dbReference>
<evidence type="ECO:0000256" key="2">
    <source>
        <dbReference type="ARBA" id="ARBA00022741"/>
    </source>
</evidence>
<dbReference type="Proteomes" id="UP000289326">
    <property type="component" value="Chromosome"/>
</dbReference>
<dbReference type="SMART" id="SM00382">
    <property type="entry name" value="AAA"/>
    <property type="match status" value="1"/>
</dbReference>
<evidence type="ECO:0000259" key="4">
    <source>
        <dbReference type="PROSITE" id="PS50893"/>
    </source>
</evidence>
<dbReference type="InterPro" id="IPR017871">
    <property type="entry name" value="ABC_transporter-like_CS"/>
</dbReference>
<dbReference type="OrthoDB" id="9784450at2"/>
<dbReference type="GO" id="GO:0022857">
    <property type="term" value="F:transmembrane transporter activity"/>
    <property type="evidence" value="ECO:0007669"/>
    <property type="project" value="InterPro"/>
</dbReference>
<dbReference type="Gene3D" id="2.40.50.140">
    <property type="entry name" value="Nucleic acid-binding proteins"/>
    <property type="match status" value="1"/>
</dbReference>
<proteinExistence type="predicted"/>
<name>A0A4P6MRH4_9BACT</name>
<dbReference type="RefSeq" id="WP_130429436.1">
    <property type="nucleotide sequence ID" value="NZ_CP034841.1"/>
</dbReference>
<dbReference type="InterPro" id="IPR008995">
    <property type="entry name" value="Mo/tungstate-bd_C_term_dom"/>
</dbReference>
<reference evidence="5 6" key="1">
    <citation type="submission" date="2019-01" db="EMBL/GenBank/DDBJ databases">
        <title>Complete sequence and annotation of the Mycoplasma phocirhinis strain 852T genome.</title>
        <authorList>
            <person name="Frasca S.Jr."/>
            <person name="Kutish G.F."/>
            <person name="Castellanos Gell J."/>
            <person name="Michaels D.L."/>
            <person name="Brown D.R."/>
        </authorList>
    </citation>
    <scope>NUCLEOTIDE SEQUENCE [LARGE SCALE GENOMIC DNA]</scope>
    <source>
        <strain evidence="5 6">852</strain>
    </source>
</reference>
<dbReference type="Gene3D" id="2.40.50.100">
    <property type="match status" value="1"/>
</dbReference>
<dbReference type="PROSITE" id="PS00211">
    <property type="entry name" value="ABC_TRANSPORTER_1"/>
    <property type="match status" value="1"/>
</dbReference>
<dbReference type="InterPro" id="IPR003439">
    <property type="entry name" value="ABC_transporter-like_ATP-bd"/>
</dbReference>
<sequence>MKDNNPEMLNEKRHGFLASDYAEYEKILANVLAKQEQKDLPAIELKNVYIDFGETLAVDDVSFKIPEGKLVTLLGPSGSGKTTALNAISGLLTISSGKVRFYGKNVTALTPQKRKIGFVFQNYALYPHMSVYDNIAFPLKNDASWKNDVITASLIAKTKINNIYLEALGASEEERNNYLQTVINTRAIMDELERLAAKSISHRRKKLSQAQSNYKLALNKFEAKSTILSKNVLKRYEQLKEDYNKIVSNIIHQHQLNKANGVIVEHKNLDIKDEIVASGLLNFKSPQVTQNDKPTRYDWVFINKFLALESLYKQYQQLNAKVAAQDKMQFSKADAMKLAKMEHKLLRNQARVKYSMKMSEILKENVPIITKFKQELKDAEMELKTISNDEVKRAQRNLKIIPKIMKSEYARLERDLDAKYGFKNHMKKDLKLRNFEFSQSQRDLIEQYSKEVVSIKQAIHRDVLEVAKRVEILPILQKKPTRLSGGQQQRVSIARAIVKKPKILLMDEPLSNLDAKLRINTRQWIREVQQSLGITTVFVTHDQEEAMSISDIIVCMSTAKVQQMGTPMELYNKPVNQFVARFLGMPEMGIIPSQYVEGELKVNDVHIPGIKLKGKDNASVNVGVRAEDYQIVFENVDNAQFHGIITTVEQFGKESKLIVKLNDDIKLNFLVHNKHDFKINDQIHFNIPTDRLHIFDSISEERIEYYVQ</sequence>
<dbReference type="PROSITE" id="PS50893">
    <property type="entry name" value="ABC_TRANSPORTER_2"/>
    <property type="match status" value="1"/>
</dbReference>
<dbReference type="InterPro" id="IPR012340">
    <property type="entry name" value="NA-bd_OB-fold"/>
</dbReference>
<dbReference type="GO" id="GO:0016887">
    <property type="term" value="F:ATP hydrolysis activity"/>
    <property type="evidence" value="ECO:0007669"/>
    <property type="project" value="InterPro"/>
</dbReference>
<gene>
    <name evidence="5" type="ORF">EG856_01845</name>
</gene>
<keyword evidence="1" id="KW-0813">Transport</keyword>
<dbReference type="GO" id="GO:0055052">
    <property type="term" value="C:ATP-binding cassette (ABC) transporter complex, substrate-binding subunit-containing"/>
    <property type="evidence" value="ECO:0007669"/>
    <property type="project" value="TreeGrafter"/>
</dbReference>
<keyword evidence="3 5" id="KW-0067">ATP-binding</keyword>